<evidence type="ECO:0000313" key="2">
    <source>
        <dbReference type="EMBL" id="GAV46616.1"/>
    </source>
</evidence>
<protein>
    <recommendedName>
        <fullName evidence="4">Protein DSF2</fullName>
    </recommendedName>
</protein>
<dbReference type="Pfam" id="PF08238">
    <property type="entry name" value="Sel1"/>
    <property type="match status" value="3"/>
</dbReference>
<reference evidence="2 3" key="1">
    <citation type="submission" date="2016-08" db="EMBL/GenBank/DDBJ databases">
        <title>Draft genome sequence of allopolyploid Zygosaccharomyces rouxii.</title>
        <authorList>
            <person name="Watanabe J."/>
            <person name="Uehara K."/>
            <person name="Mogi Y."/>
            <person name="Tsukioka Y."/>
        </authorList>
    </citation>
    <scope>NUCLEOTIDE SEQUENCE [LARGE SCALE GENOMIC DNA]</scope>
    <source>
        <strain evidence="2 3">NBRC 110957</strain>
    </source>
</reference>
<dbReference type="SUPFAM" id="SSF81901">
    <property type="entry name" value="HCP-like"/>
    <property type="match status" value="1"/>
</dbReference>
<dbReference type="GO" id="GO:0010972">
    <property type="term" value="P:negative regulation of G2/M transition of mitotic cell cycle"/>
    <property type="evidence" value="ECO:0007669"/>
    <property type="project" value="TreeGrafter"/>
</dbReference>
<dbReference type="Gene3D" id="1.25.40.10">
    <property type="entry name" value="Tetratricopeptide repeat domain"/>
    <property type="match status" value="1"/>
</dbReference>
<dbReference type="eggNOG" id="ENOG502QW3C">
    <property type="taxonomic scope" value="Eukaryota"/>
</dbReference>
<feature type="compositionally biased region" description="Polar residues" evidence="1">
    <location>
        <begin position="205"/>
        <end position="222"/>
    </location>
</feature>
<feature type="compositionally biased region" description="Low complexity" evidence="1">
    <location>
        <begin position="531"/>
        <end position="541"/>
    </location>
</feature>
<dbReference type="InterPro" id="IPR006597">
    <property type="entry name" value="Sel1-like"/>
</dbReference>
<feature type="compositionally biased region" description="Polar residues" evidence="1">
    <location>
        <begin position="258"/>
        <end position="271"/>
    </location>
</feature>
<comment type="caution">
    <text evidence="2">The sequence shown here is derived from an EMBL/GenBank/DDBJ whole genome shotgun (WGS) entry which is preliminary data.</text>
</comment>
<feature type="compositionally biased region" description="Basic and acidic residues" evidence="1">
    <location>
        <begin position="467"/>
        <end position="482"/>
    </location>
</feature>
<dbReference type="GO" id="GO:0032153">
    <property type="term" value="C:cell division site"/>
    <property type="evidence" value="ECO:0007669"/>
    <property type="project" value="TreeGrafter"/>
</dbReference>
<evidence type="ECO:0000256" key="1">
    <source>
        <dbReference type="SAM" id="MobiDB-lite"/>
    </source>
</evidence>
<feature type="compositionally biased region" description="Polar residues" evidence="1">
    <location>
        <begin position="484"/>
        <end position="500"/>
    </location>
</feature>
<dbReference type="PANTHER" id="PTHR43628:SF11">
    <property type="entry name" value="PROTEIN DSF2"/>
    <property type="match status" value="1"/>
</dbReference>
<dbReference type="OrthoDB" id="2148946at2759"/>
<feature type="region of interest" description="Disordered" evidence="1">
    <location>
        <begin position="399"/>
        <end position="427"/>
    </location>
</feature>
<dbReference type="PANTHER" id="PTHR43628">
    <property type="entry name" value="ACTIVATOR OF C KINASE PROTEIN 1-RELATED"/>
    <property type="match status" value="1"/>
</dbReference>
<sequence length="744" mass="82416">MDTDPLEILSLYQYESGRHSSVVSFQSVQTAERLLDKLELSAEDERLLQLALKEEREKNEAEEKERNRVLQREKDEEADAERQREREKEREQSPLLCLPASGFPSLKNRSFVTPRRVLTVSVADPLGQGDKGLCTGAEQHLPTKSRYSYFVEEVDSEDEDNDTHDNQPSPRPKKPSLGTNPRKKTVRAEIYGAFNVGVAPIQRSNTTATETAPVSRSTSRKTVNFEKYRMDTSKLLSKSPSSKKAKLYENNSNNSSSTEFGQNSLLFRSQQSLSDESEGSIDGSSVKRNNSSATTKVSSGKDSTTASPLHIFNTATSYKSDGGDSLQNSNKETPTKATLTRDTPTKNTPTKDGNGRSHSKKKTSFHLKNLFRSQKASGRKDSLNSKRSTDDLAEMSAMNSANTSATTSVGTSAANSPPKGTPFLNNANKSPLFRKFAFPTNTTEPLEDIPSSLSSSSSSAKQGSRMQTRDTQHYRSLSDHHAINKSSSIPTITNANTQPFTPGLRNRKLSLDSRHNAGRVSRFDTPLTSDNNNNNSTNNNNNEDRIHDAAGSAIHSSPSLHSKRTNIANLGESARKLHDACNDGNAEACFLYGMALRHGYGVIPDQEESFHYLFTATGLKSELHDVFEVEINPFELERNQSIPEIAPEPSAPAIYECAISYLKGYGMDHEDEIKGLKFLEKVASMGHLDAMCLSGTIWSKKSSVRRKDLARAAAWFRIAEKRGAHLIGAEWIYKDKYIQMAKNY</sequence>
<dbReference type="OMA" id="CLSGTIW"/>
<accession>A0A1Q2ZSX4</accession>
<feature type="region of interest" description="Disordered" evidence="1">
    <location>
        <begin position="443"/>
        <end position="545"/>
    </location>
</feature>
<dbReference type="Proteomes" id="UP000187013">
    <property type="component" value="Unassembled WGS sequence"/>
</dbReference>
<dbReference type="SMART" id="SM00671">
    <property type="entry name" value="SEL1"/>
    <property type="match status" value="2"/>
</dbReference>
<organism evidence="2 3">
    <name type="scientific">Zygosaccharomyces rouxii</name>
    <dbReference type="NCBI Taxonomy" id="4956"/>
    <lineage>
        <taxon>Eukaryota</taxon>
        <taxon>Fungi</taxon>
        <taxon>Dikarya</taxon>
        <taxon>Ascomycota</taxon>
        <taxon>Saccharomycotina</taxon>
        <taxon>Saccharomycetes</taxon>
        <taxon>Saccharomycetales</taxon>
        <taxon>Saccharomycetaceae</taxon>
        <taxon>Zygosaccharomyces</taxon>
    </lineage>
</organism>
<feature type="region of interest" description="Disordered" evidence="1">
    <location>
        <begin position="154"/>
        <end position="182"/>
    </location>
</feature>
<proteinExistence type="predicted"/>
<dbReference type="InterPro" id="IPR052945">
    <property type="entry name" value="Mitotic_Regulator"/>
</dbReference>
<feature type="compositionally biased region" description="Polar residues" evidence="1">
    <location>
        <begin position="286"/>
        <end position="351"/>
    </location>
</feature>
<feature type="compositionally biased region" description="Low complexity" evidence="1">
    <location>
        <begin position="233"/>
        <end position="242"/>
    </location>
</feature>
<feature type="compositionally biased region" description="Low complexity" evidence="1">
    <location>
        <begin position="399"/>
        <end position="416"/>
    </location>
</feature>
<evidence type="ECO:0000313" key="3">
    <source>
        <dbReference type="Proteomes" id="UP000187013"/>
    </source>
</evidence>
<evidence type="ECO:0008006" key="4">
    <source>
        <dbReference type="Google" id="ProtNLM"/>
    </source>
</evidence>
<dbReference type="AlphaFoldDB" id="A0A1Q2ZSX4"/>
<feature type="region of interest" description="Disordered" evidence="1">
    <location>
        <begin position="205"/>
        <end position="364"/>
    </location>
</feature>
<feature type="region of interest" description="Disordered" evidence="1">
    <location>
        <begin position="54"/>
        <end position="101"/>
    </location>
</feature>
<feature type="compositionally biased region" description="Basic and acidic residues" evidence="1">
    <location>
        <begin position="223"/>
        <end position="232"/>
    </location>
</feature>
<name>A0A1Q2ZSX4_ZYGRO</name>
<gene>
    <name evidence="2" type="ORF">ZYGR_0A02090</name>
</gene>
<dbReference type="EMBL" id="BDGX01000001">
    <property type="protein sequence ID" value="GAV46616.1"/>
    <property type="molecule type" value="Genomic_DNA"/>
</dbReference>
<dbReference type="InterPro" id="IPR011990">
    <property type="entry name" value="TPR-like_helical_dom_sf"/>
</dbReference>
<feature type="compositionally biased region" description="Basic and acidic residues" evidence="1">
    <location>
        <begin position="54"/>
        <end position="92"/>
    </location>
</feature>